<evidence type="ECO:0000313" key="1">
    <source>
        <dbReference type="EMBL" id="XBS39164.1"/>
    </source>
</evidence>
<proteinExistence type="predicted"/>
<protein>
    <submittedName>
        <fullName evidence="1">HEXXH motif-containing putative peptide modification protein</fullName>
    </submittedName>
</protein>
<dbReference type="EMBL" id="CP144460">
    <property type="protein sequence ID" value="XBS39164.1"/>
    <property type="molecule type" value="Genomic_DNA"/>
</dbReference>
<dbReference type="NCBIfam" id="TIGR04267">
    <property type="entry name" value="mod_HExxH"/>
    <property type="match status" value="1"/>
</dbReference>
<name>A0AAU7PCB8_9XANT</name>
<dbReference type="AlphaFoldDB" id="A0AAU7PCB8"/>
<dbReference type="RefSeq" id="WP_349657205.1">
    <property type="nucleotide sequence ID" value="NZ_CP144460.1"/>
</dbReference>
<organism evidence="1">
    <name type="scientific">Xanthomonas sp. 10-10</name>
    <dbReference type="NCBI Taxonomy" id="3115848"/>
    <lineage>
        <taxon>Bacteria</taxon>
        <taxon>Pseudomonadati</taxon>
        <taxon>Pseudomonadota</taxon>
        <taxon>Gammaproteobacteria</taxon>
        <taxon>Lysobacterales</taxon>
        <taxon>Lysobacteraceae</taxon>
        <taxon>Xanthomonas</taxon>
    </lineage>
</organism>
<sequence length="398" mass="44340">MDVFRYFSSPMEGDYRSLAAELVTLQYIAFCQQVRDRIGCHRYANLIEVMLERIRSREASSAYWTPEVSSIFAGLHPAVRPSCRSADNDWLLAQVVISGLITGILDEVAIDVELQSPVLICGRSIEGQCKLHADNKSISLTRKDGRGLLLHCIGDSDRGPLWDHVERPSNFIKIDGQSAIRLVGDSWHRMEWINDRCDVETDFVSAAEQLQSALQLLREGSPKYVGWVCALLSEITPIVRPAANMISSNSSALRMGGIDVAVPASVTETAEMLVHECSHQYYHMCGWLGSTVIPGARSYYSPLKKCDRPLDRILLGYHAFGNAMIVFDHMATAGLNQEVRARWSTVACYMRELAAPLQDHAELSELGIALYEPLRDRLKSLRFSSLTEVSDQFAAGLS</sequence>
<accession>A0AAU7PCB8</accession>
<dbReference type="InterPro" id="IPR026337">
    <property type="entry name" value="AKG_HExxH"/>
</dbReference>
<reference evidence="1" key="1">
    <citation type="submission" date="2024-02" db="EMBL/GenBank/DDBJ databases">
        <title>Complete genome sequence of Xanthomonas sp. 10-10.</title>
        <authorList>
            <person name="Biessy A."/>
            <person name="Ciotola M."/>
            <person name="Cadieux M."/>
            <person name="Soufiane B."/>
            <person name="Laforest M."/>
            <person name="Filion M."/>
        </authorList>
    </citation>
    <scope>NUCLEOTIDE SEQUENCE</scope>
    <source>
        <strain evidence="1">10-10</strain>
    </source>
</reference>
<gene>
    <name evidence="1" type="ORF">VZ068_06540</name>
</gene>